<dbReference type="EMBL" id="MFEL01000010">
    <property type="protein sequence ID" value="OGE81183.1"/>
    <property type="molecule type" value="Genomic_DNA"/>
</dbReference>
<evidence type="ECO:0000256" key="1">
    <source>
        <dbReference type="ARBA" id="ARBA00007465"/>
    </source>
</evidence>
<dbReference type="InterPro" id="IPR005709">
    <property type="entry name" value="Ribosomal_uS4_bac-type"/>
</dbReference>
<evidence type="ECO:0000259" key="10">
    <source>
        <dbReference type="SMART" id="SM01390"/>
    </source>
</evidence>
<evidence type="ECO:0000256" key="2">
    <source>
        <dbReference type="ARBA" id="ARBA00022730"/>
    </source>
</evidence>
<dbReference type="InterPro" id="IPR001912">
    <property type="entry name" value="Ribosomal_uS4_N"/>
</dbReference>
<gene>
    <name evidence="7" type="primary">rpsD</name>
    <name evidence="11" type="ORF">A2720_01430</name>
</gene>
<dbReference type="InterPro" id="IPR002942">
    <property type="entry name" value="S4_RNA-bd"/>
</dbReference>
<keyword evidence="3 7" id="KW-0694">RNA-binding</keyword>
<reference evidence="11 12" key="1">
    <citation type="journal article" date="2016" name="Nat. Commun.">
        <title>Thousands of microbial genomes shed light on interconnected biogeochemical processes in an aquifer system.</title>
        <authorList>
            <person name="Anantharaman K."/>
            <person name="Brown C.T."/>
            <person name="Hug L.A."/>
            <person name="Sharon I."/>
            <person name="Castelle C.J."/>
            <person name="Probst A.J."/>
            <person name="Thomas B.C."/>
            <person name="Singh A."/>
            <person name="Wilkins M.J."/>
            <person name="Karaoz U."/>
            <person name="Brodie E.L."/>
            <person name="Williams K.H."/>
            <person name="Hubbard S.S."/>
            <person name="Banfield J.F."/>
        </authorList>
    </citation>
    <scope>NUCLEOTIDE SEQUENCE [LARGE SCALE GENOMIC DNA]</scope>
</reference>
<evidence type="ECO:0000256" key="4">
    <source>
        <dbReference type="ARBA" id="ARBA00022980"/>
    </source>
</evidence>
<dbReference type="SMART" id="SM01390">
    <property type="entry name" value="Ribosomal_S4"/>
    <property type="match status" value="1"/>
</dbReference>
<dbReference type="Pfam" id="PF00163">
    <property type="entry name" value="Ribosomal_S4"/>
    <property type="match status" value="1"/>
</dbReference>
<name>A0A1F5NU89_9BACT</name>
<dbReference type="Gene3D" id="3.10.290.10">
    <property type="entry name" value="RNA-binding S4 domain"/>
    <property type="match status" value="1"/>
</dbReference>
<dbReference type="PROSITE" id="PS00632">
    <property type="entry name" value="RIBOSOMAL_S4"/>
    <property type="match status" value="1"/>
</dbReference>
<dbReference type="STRING" id="1817825.A2720_01430"/>
<dbReference type="GO" id="GO:0042274">
    <property type="term" value="P:ribosomal small subunit biogenesis"/>
    <property type="evidence" value="ECO:0007669"/>
    <property type="project" value="TreeGrafter"/>
</dbReference>
<dbReference type="InterPro" id="IPR018079">
    <property type="entry name" value="Ribosomal_uS4_CS"/>
</dbReference>
<keyword evidence="5 7" id="KW-0687">Ribonucleoprotein</keyword>
<dbReference type="HAMAP" id="MF_01306_B">
    <property type="entry name" value="Ribosomal_uS4_B"/>
    <property type="match status" value="1"/>
</dbReference>
<evidence type="ECO:0000256" key="6">
    <source>
        <dbReference type="ARBA" id="ARBA00035254"/>
    </source>
</evidence>
<dbReference type="NCBIfam" id="NF003717">
    <property type="entry name" value="PRK05327.1"/>
    <property type="match status" value="1"/>
</dbReference>
<dbReference type="GO" id="GO:0006412">
    <property type="term" value="P:translation"/>
    <property type="evidence" value="ECO:0007669"/>
    <property type="project" value="UniProtKB-UniRule"/>
</dbReference>
<dbReference type="FunFam" id="3.10.290.10:FF:000001">
    <property type="entry name" value="30S ribosomal protein S4"/>
    <property type="match status" value="1"/>
</dbReference>
<evidence type="ECO:0000256" key="7">
    <source>
        <dbReference type="HAMAP-Rule" id="MF_01306"/>
    </source>
</evidence>
<dbReference type="PANTHER" id="PTHR11831:SF4">
    <property type="entry name" value="SMALL RIBOSOMAL SUBUNIT PROTEIN US4M"/>
    <property type="match status" value="1"/>
</dbReference>
<dbReference type="InterPro" id="IPR036986">
    <property type="entry name" value="S4_RNA-bd_sf"/>
</dbReference>
<evidence type="ECO:0000256" key="3">
    <source>
        <dbReference type="ARBA" id="ARBA00022884"/>
    </source>
</evidence>
<dbReference type="PANTHER" id="PTHR11831">
    <property type="entry name" value="30S 40S RIBOSOMAL PROTEIN"/>
    <property type="match status" value="1"/>
</dbReference>
<dbReference type="GO" id="GO:0003735">
    <property type="term" value="F:structural constituent of ribosome"/>
    <property type="evidence" value="ECO:0007669"/>
    <property type="project" value="InterPro"/>
</dbReference>
<dbReference type="SUPFAM" id="SSF55174">
    <property type="entry name" value="Alpha-L RNA-binding motif"/>
    <property type="match status" value="1"/>
</dbReference>
<evidence type="ECO:0000256" key="5">
    <source>
        <dbReference type="ARBA" id="ARBA00023274"/>
    </source>
</evidence>
<sequence>MARYTGPKIKLSRKFGAALTPKADKYLAKRNYRPGMHGQNPQRISEFGLQLREKQKAKAIYGIMERQFRRYYEKASKKVGVTGDALLQMLETRLDNVVYRLGFAQTRPQARQLVNHGFFKVNGKKVNIPSLALKVGDEISIAENKQNSQYLKILTPVLVNAKVVEWLSLDTKNFSGKVLSNPSREQMENLINTQLIVEHYSR</sequence>
<dbReference type="GO" id="GO:0015935">
    <property type="term" value="C:small ribosomal subunit"/>
    <property type="evidence" value="ECO:0007669"/>
    <property type="project" value="InterPro"/>
</dbReference>
<keyword evidence="4 7" id="KW-0689">Ribosomal protein</keyword>
<dbReference type="SMART" id="SM00363">
    <property type="entry name" value="S4"/>
    <property type="match status" value="1"/>
</dbReference>
<evidence type="ECO:0000313" key="11">
    <source>
        <dbReference type="EMBL" id="OGE81183.1"/>
    </source>
</evidence>
<dbReference type="Gene3D" id="1.10.1050.10">
    <property type="entry name" value="Ribosomal Protein S4 Delta 41, Chain A, domain 1"/>
    <property type="match status" value="1"/>
</dbReference>
<organism evidence="11 12">
    <name type="scientific">Candidatus Doudnabacteria bacterium RIFCSPHIGHO2_01_FULL_46_24</name>
    <dbReference type="NCBI Taxonomy" id="1817825"/>
    <lineage>
        <taxon>Bacteria</taxon>
        <taxon>Candidatus Doudnaibacteriota</taxon>
    </lineage>
</organism>
<dbReference type="CDD" id="cd00165">
    <property type="entry name" value="S4"/>
    <property type="match status" value="1"/>
</dbReference>
<comment type="subunit">
    <text evidence="7">Part of the 30S ribosomal subunit. Contacts protein S5. The interaction surface between S4 and S5 is involved in control of translational fidelity.</text>
</comment>
<feature type="domain" description="Small ribosomal subunit protein uS4 N-terminal" evidence="10">
    <location>
        <begin position="3"/>
        <end position="91"/>
    </location>
</feature>
<protein>
    <recommendedName>
        <fullName evidence="6 7">Small ribosomal subunit protein uS4</fullName>
    </recommendedName>
</protein>
<dbReference type="PROSITE" id="PS50889">
    <property type="entry name" value="S4"/>
    <property type="match status" value="1"/>
</dbReference>
<accession>A0A1F5NU89</accession>
<evidence type="ECO:0000313" key="12">
    <source>
        <dbReference type="Proteomes" id="UP000178892"/>
    </source>
</evidence>
<dbReference type="InterPro" id="IPR022801">
    <property type="entry name" value="Ribosomal_uS4"/>
</dbReference>
<dbReference type="NCBIfam" id="TIGR01017">
    <property type="entry name" value="rpsD_bact"/>
    <property type="match status" value="1"/>
</dbReference>
<dbReference type="Pfam" id="PF01479">
    <property type="entry name" value="S4"/>
    <property type="match status" value="1"/>
</dbReference>
<keyword evidence="2 7" id="KW-0699">rRNA-binding</keyword>
<feature type="domain" description="RNA-binding S4" evidence="9">
    <location>
        <begin position="92"/>
        <end position="159"/>
    </location>
</feature>
<comment type="function">
    <text evidence="7">One of the primary rRNA binding proteins, it binds directly to 16S rRNA where it nucleates assembly of the body of the 30S subunit.</text>
</comment>
<comment type="function">
    <text evidence="7">With S5 and S12 plays an important role in translational accuracy.</text>
</comment>
<dbReference type="GO" id="GO:0019843">
    <property type="term" value="F:rRNA binding"/>
    <property type="evidence" value="ECO:0007669"/>
    <property type="project" value="UniProtKB-UniRule"/>
</dbReference>
<dbReference type="Proteomes" id="UP000178892">
    <property type="component" value="Unassembled WGS sequence"/>
</dbReference>
<comment type="similarity">
    <text evidence="1 7 8">Belongs to the universal ribosomal protein uS4 family.</text>
</comment>
<evidence type="ECO:0000256" key="8">
    <source>
        <dbReference type="RuleBase" id="RU003699"/>
    </source>
</evidence>
<comment type="caution">
    <text evidence="11">The sequence shown here is derived from an EMBL/GenBank/DDBJ whole genome shotgun (WGS) entry which is preliminary data.</text>
</comment>
<dbReference type="AlphaFoldDB" id="A0A1F5NU89"/>
<evidence type="ECO:0000259" key="9">
    <source>
        <dbReference type="SMART" id="SM00363"/>
    </source>
</evidence>
<proteinExistence type="inferred from homology"/>